<dbReference type="CDD" id="cd19367">
    <property type="entry name" value="TenA_C_ScTHI20-like"/>
    <property type="match status" value="1"/>
</dbReference>
<reference evidence="2 3" key="1">
    <citation type="submission" date="2020-02" db="EMBL/GenBank/DDBJ databases">
        <title>Genome sequence of the type strain CCBAU10050 of Rhizobium daejeonense.</title>
        <authorList>
            <person name="Gao J."/>
            <person name="Sun J."/>
        </authorList>
    </citation>
    <scope>NUCLEOTIDE SEQUENCE [LARGE SCALE GENOMIC DNA]</scope>
    <source>
        <strain evidence="2 3">CCBAU10050</strain>
    </source>
</reference>
<dbReference type="RefSeq" id="WP_163897127.1">
    <property type="nucleotide sequence ID" value="NZ_CP048424.1"/>
</dbReference>
<sequence>MKKIDFEYGLFGKLRAAAAEDWDAYVRHPFVRQLGTGELPQPCFRRFLTQDYLFLIHFARAYALLAYKGGSIEEVRSATRSLNAIIDELPVHVGYCTSWGLTEDMMAAEPEAPETMTYTRFVLDAGLSGDILDLMVALIPCVAGYGEIGQILMSEDTTVLEGNPYGDWLRNYEGEHYLQSVQDAINALDTIGQRRGAEARFDQLLTIFRTATRLEANFWQMGLNAGPSTLLDAAE</sequence>
<dbReference type="AlphaFoldDB" id="A0A6M1SH08"/>
<dbReference type="InterPro" id="IPR050967">
    <property type="entry name" value="Thiamine_Salvage_TenA"/>
</dbReference>
<evidence type="ECO:0000313" key="2">
    <source>
        <dbReference type="EMBL" id="NGO66016.1"/>
    </source>
</evidence>
<dbReference type="SUPFAM" id="SSF48613">
    <property type="entry name" value="Heme oxygenase-like"/>
    <property type="match status" value="1"/>
</dbReference>
<organism evidence="2 3">
    <name type="scientific">Rhizobium daejeonense</name>
    <dbReference type="NCBI Taxonomy" id="240521"/>
    <lineage>
        <taxon>Bacteria</taxon>
        <taxon>Pseudomonadati</taxon>
        <taxon>Pseudomonadota</taxon>
        <taxon>Alphaproteobacteria</taxon>
        <taxon>Hyphomicrobiales</taxon>
        <taxon>Rhizobiaceae</taxon>
        <taxon>Rhizobium/Agrobacterium group</taxon>
        <taxon>Rhizobium</taxon>
    </lineage>
</organism>
<name>A0A6M1SH08_9HYPH</name>
<dbReference type="Gene3D" id="1.20.910.10">
    <property type="entry name" value="Heme oxygenase-like"/>
    <property type="match status" value="1"/>
</dbReference>
<dbReference type="InterPro" id="IPR004305">
    <property type="entry name" value="Thiaminase-2/PQQC"/>
</dbReference>
<gene>
    <name evidence="2" type="ORF">G6N76_20350</name>
</gene>
<dbReference type="GO" id="GO:0005829">
    <property type="term" value="C:cytosol"/>
    <property type="evidence" value="ECO:0007669"/>
    <property type="project" value="TreeGrafter"/>
</dbReference>
<accession>A0A6M1SH08</accession>
<dbReference type="EMBL" id="JAAKZH010000008">
    <property type="protein sequence ID" value="NGO66016.1"/>
    <property type="molecule type" value="Genomic_DNA"/>
</dbReference>
<protein>
    <submittedName>
        <fullName evidence="2">TenA family protein</fullName>
    </submittedName>
</protein>
<feature type="domain" description="Thiaminase-2/PQQC" evidence="1">
    <location>
        <begin position="18"/>
        <end position="224"/>
    </location>
</feature>
<dbReference type="Pfam" id="PF03070">
    <property type="entry name" value="TENA_THI-4"/>
    <property type="match status" value="1"/>
</dbReference>
<dbReference type="PANTHER" id="PTHR43198:SF2">
    <property type="entry name" value="SI:CH1073-67J19.1-RELATED"/>
    <property type="match status" value="1"/>
</dbReference>
<evidence type="ECO:0000313" key="3">
    <source>
        <dbReference type="Proteomes" id="UP000477849"/>
    </source>
</evidence>
<evidence type="ECO:0000259" key="1">
    <source>
        <dbReference type="Pfam" id="PF03070"/>
    </source>
</evidence>
<comment type="caution">
    <text evidence="2">The sequence shown here is derived from an EMBL/GenBank/DDBJ whole genome shotgun (WGS) entry which is preliminary data.</text>
</comment>
<dbReference type="PANTHER" id="PTHR43198">
    <property type="entry name" value="BIFUNCTIONAL TH2 PROTEIN"/>
    <property type="match status" value="1"/>
</dbReference>
<proteinExistence type="predicted"/>
<dbReference type="InterPro" id="IPR016084">
    <property type="entry name" value="Haem_Oase-like_multi-hlx"/>
</dbReference>
<keyword evidence="3" id="KW-1185">Reference proteome</keyword>
<dbReference type="Proteomes" id="UP000477849">
    <property type="component" value="Unassembled WGS sequence"/>
</dbReference>